<feature type="region of interest" description="Disordered" evidence="6">
    <location>
        <begin position="1"/>
        <end position="25"/>
    </location>
</feature>
<keyword evidence="2 5" id="KW-0689">Ribosomal protein</keyword>
<comment type="similarity">
    <text evidence="1 5">Belongs to the bacterial ribosomal protein bL27 family.</text>
</comment>
<dbReference type="AlphaFoldDB" id="A0A1G2BJX7"/>
<sequence length="92" mass="10120">MAHTKAGGSTQLGRDSQSKRLGVKKHDGQFVKAGMVLIRQRGTKIRPGQNVKKGKDDTLFALAAGQVKFSRKKIRRFDGNLKPAKFVSVIVE</sequence>
<evidence type="ECO:0000256" key="3">
    <source>
        <dbReference type="ARBA" id="ARBA00023274"/>
    </source>
</evidence>
<dbReference type="Proteomes" id="UP000178849">
    <property type="component" value="Unassembled WGS sequence"/>
</dbReference>
<name>A0A1G2BJX7_9BACT</name>
<dbReference type="EMBL" id="MHKL01000014">
    <property type="protein sequence ID" value="OGY89533.1"/>
    <property type="molecule type" value="Genomic_DNA"/>
</dbReference>
<gene>
    <name evidence="5" type="primary">rpmA</name>
    <name evidence="7" type="ORF">A2927_00840</name>
</gene>
<comment type="caution">
    <text evidence="7">The sequence shown here is derived from an EMBL/GenBank/DDBJ whole genome shotgun (WGS) entry which is preliminary data.</text>
</comment>
<dbReference type="PANTHER" id="PTHR15893:SF0">
    <property type="entry name" value="LARGE RIBOSOMAL SUBUNIT PROTEIN BL27M"/>
    <property type="match status" value="1"/>
</dbReference>
<dbReference type="NCBIfam" id="TIGR00062">
    <property type="entry name" value="L27"/>
    <property type="match status" value="1"/>
</dbReference>
<proteinExistence type="inferred from homology"/>
<evidence type="ECO:0000256" key="5">
    <source>
        <dbReference type="HAMAP-Rule" id="MF_00539"/>
    </source>
</evidence>
<evidence type="ECO:0000256" key="4">
    <source>
        <dbReference type="ARBA" id="ARBA00035175"/>
    </source>
</evidence>
<dbReference type="PROSITE" id="PS00831">
    <property type="entry name" value="RIBOSOMAL_L27"/>
    <property type="match status" value="1"/>
</dbReference>
<evidence type="ECO:0000256" key="1">
    <source>
        <dbReference type="ARBA" id="ARBA00010797"/>
    </source>
</evidence>
<dbReference type="HAMAP" id="MF_00539">
    <property type="entry name" value="Ribosomal_bL27"/>
    <property type="match status" value="1"/>
</dbReference>
<reference evidence="7 8" key="1">
    <citation type="journal article" date="2016" name="Nat. Commun.">
        <title>Thousands of microbial genomes shed light on interconnected biogeochemical processes in an aquifer system.</title>
        <authorList>
            <person name="Anantharaman K."/>
            <person name="Brown C.T."/>
            <person name="Hug L.A."/>
            <person name="Sharon I."/>
            <person name="Castelle C.J."/>
            <person name="Probst A.J."/>
            <person name="Thomas B.C."/>
            <person name="Singh A."/>
            <person name="Wilkins M.J."/>
            <person name="Karaoz U."/>
            <person name="Brodie E.L."/>
            <person name="Williams K.H."/>
            <person name="Hubbard S.S."/>
            <person name="Banfield J.F."/>
        </authorList>
    </citation>
    <scope>NUCLEOTIDE SEQUENCE [LARGE SCALE GENOMIC DNA]</scope>
</reference>
<dbReference type="PANTHER" id="PTHR15893">
    <property type="entry name" value="RIBOSOMAL PROTEIN L27"/>
    <property type="match status" value="1"/>
</dbReference>
<dbReference type="GO" id="GO:0022625">
    <property type="term" value="C:cytosolic large ribosomal subunit"/>
    <property type="evidence" value="ECO:0007669"/>
    <property type="project" value="TreeGrafter"/>
</dbReference>
<dbReference type="Gene3D" id="2.40.50.100">
    <property type="match status" value="1"/>
</dbReference>
<dbReference type="GO" id="GO:0003735">
    <property type="term" value="F:structural constituent of ribosome"/>
    <property type="evidence" value="ECO:0007669"/>
    <property type="project" value="InterPro"/>
</dbReference>
<dbReference type="InterPro" id="IPR001684">
    <property type="entry name" value="Ribosomal_bL27"/>
</dbReference>
<keyword evidence="3 5" id="KW-0687">Ribonucleoprotein</keyword>
<evidence type="ECO:0000256" key="6">
    <source>
        <dbReference type="SAM" id="MobiDB-lite"/>
    </source>
</evidence>
<dbReference type="SUPFAM" id="SSF110324">
    <property type="entry name" value="Ribosomal L27 protein-like"/>
    <property type="match status" value="1"/>
</dbReference>
<evidence type="ECO:0000313" key="7">
    <source>
        <dbReference type="EMBL" id="OGY89533.1"/>
    </source>
</evidence>
<protein>
    <recommendedName>
        <fullName evidence="4 5">Large ribosomal subunit protein bL27</fullName>
    </recommendedName>
</protein>
<dbReference type="GO" id="GO:0006412">
    <property type="term" value="P:translation"/>
    <property type="evidence" value="ECO:0007669"/>
    <property type="project" value="UniProtKB-UniRule"/>
</dbReference>
<dbReference type="Pfam" id="PF01016">
    <property type="entry name" value="Ribosomal_L27"/>
    <property type="match status" value="1"/>
</dbReference>
<evidence type="ECO:0000256" key="2">
    <source>
        <dbReference type="ARBA" id="ARBA00022980"/>
    </source>
</evidence>
<dbReference type="InterPro" id="IPR018261">
    <property type="entry name" value="Ribosomal_bL27_CS"/>
</dbReference>
<dbReference type="PRINTS" id="PR00063">
    <property type="entry name" value="RIBOSOMALL27"/>
</dbReference>
<dbReference type="STRING" id="1798550.A2927_00840"/>
<evidence type="ECO:0000313" key="8">
    <source>
        <dbReference type="Proteomes" id="UP000178849"/>
    </source>
</evidence>
<organism evidence="7 8">
    <name type="scientific">Candidatus Komeilibacteria bacterium RIFCSPLOWO2_01_FULL_45_10</name>
    <dbReference type="NCBI Taxonomy" id="1798550"/>
    <lineage>
        <taxon>Bacteria</taxon>
        <taxon>Candidatus Komeiliibacteriota</taxon>
    </lineage>
</organism>
<dbReference type="FunFam" id="2.40.50.100:FF:000020">
    <property type="entry name" value="50S ribosomal protein L27"/>
    <property type="match status" value="1"/>
</dbReference>
<accession>A0A1G2BJX7</accession>